<reference evidence="2 3" key="1">
    <citation type="submission" date="2018-10" db="EMBL/GenBank/DDBJ databases">
        <title>Sequencing the genomes of 1000 actinobacteria strains.</title>
        <authorList>
            <person name="Klenk H.-P."/>
        </authorList>
    </citation>
    <scope>NUCLEOTIDE SEQUENCE [LARGE SCALE GENOMIC DNA]</scope>
    <source>
        <strain evidence="2 3">DSM 43800</strain>
    </source>
</reference>
<organism evidence="2 3">
    <name type="scientific">Saccharothrix australiensis</name>
    <dbReference type="NCBI Taxonomy" id="2072"/>
    <lineage>
        <taxon>Bacteria</taxon>
        <taxon>Bacillati</taxon>
        <taxon>Actinomycetota</taxon>
        <taxon>Actinomycetes</taxon>
        <taxon>Pseudonocardiales</taxon>
        <taxon>Pseudonocardiaceae</taxon>
        <taxon>Saccharothrix</taxon>
    </lineage>
</organism>
<accession>A0A495WAE9</accession>
<dbReference type="AlphaFoldDB" id="A0A495WAE9"/>
<name>A0A495WAE9_9PSEU</name>
<evidence type="ECO:0000256" key="1">
    <source>
        <dbReference type="SAM" id="SignalP"/>
    </source>
</evidence>
<feature type="signal peptide" evidence="1">
    <location>
        <begin position="1"/>
        <end position="27"/>
    </location>
</feature>
<sequence>MPALTVPALTVLALTVPALLSACAPSARDDAPPAPTGVADRISGLRAEPVDGATAEDATRAADAYVELFESTIAAPPAEVPASFSDVAAGAALARVAEQIGVMHRNGLAARGRTDPAFDVVGRSGDTVYVTSCTPEGRIGIVHVGTGAPAERAGDDFAVVLFGLRLDGGRWKVSEVETFTVVDCPTPSGGSAAY</sequence>
<keyword evidence="3" id="KW-1185">Reference proteome</keyword>
<dbReference type="RefSeq" id="WP_121008280.1">
    <property type="nucleotide sequence ID" value="NZ_RBXO01000001.1"/>
</dbReference>
<protein>
    <recommendedName>
        <fullName evidence="4">Mce-associated membrane protein</fullName>
    </recommendedName>
</protein>
<proteinExistence type="predicted"/>
<dbReference type="EMBL" id="RBXO01000001">
    <property type="protein sequence ID" value="RKT56778.1"/>
    <property type="molecule type" value="Genomic_DNA"/>
</dbReference>
<evidence type="ECO:0000313" key="2">
    <source>
        <dbReference type="EMBL" id="RKT56778.1"/>
    </source>
</evidence>
<evidence type="ECO:0008006" key="4">
    <source>
        <dbReference type="Google" id="ProtNLM"/>
    </source>
</evidence>
<dbReference type="Proteomes" id="UP000282084">
    <property type="component" value="Unassembled WGS sequence"/>
</dbReference>
<evidence type="ECO:0000313" key="3">
    <source>
        <dbReference type="Proteomes" id="UP000282084"/>
    </source>
</evidence>
<keyword evidence="1" id="KW-0732">Signal</keyword>
<comment type="caution">
    <text evidence="2">The sequence shown here is derived from an EMBL/GenBank/DDBJ whole genome shotgun (WGS) entry which is preliminary data.</text>
</comment>
<feature type="chain" id="PRO_5019719824" description="Mce-associated membrane protein" evidence="1">
    <location>
        <begin position="28"/>
        <end position="194"/>
    </location>
</feature>
<gene>
    <name evidence="2" type="ORF">C8E97_5489</name>
</gene>